<accession>A0A8B8RIE9</accession>
<evidence type="ECO:0000259" key="1">
    <source>
        <dbReference type="Pfam" id="PF00095"/>
    </source>
</evidence>
<dbReference type="Pfam" id="PF00095">
    <property type="entry name" value="WAP"/>
    <property type="match status" value="1"/>
</dbReference>
<dbReference type="GeneID" id="102517264"/>
<keyword evidence="2" id="KW-1185">Reference proteome</keyword>
<dbReference type="CTD" id="5266"/>
<dbReference type="GO" id="GO:0005576">
    <property type="term" value="C:extracellular region"/>
    <property type="evidence" value="ECO:0007669"/>
    <property type="project" value="InterPro"/>
</dbReference>
<dbReference type="InterPro" id="IPR008197">
    <property type="entry name" value="WAP_dom"/>
</dbReference>
<dbReference type="GO" id="GO:0030414">
    <property type="term" value="F:peptidase inhibitor activity"/>
    <property type="evidence" value="ECO:0007669"/>
    <property type="project" value="InterPro"/>
</dbReference>
<reference evidence="3" key="1">
    <citation type="submission" date="2025-08" db="UniProtKB">
        <authorList>
            <consortium name="RefSeq"/>
        </authorList>
    </citation>
    <scope>IDENTIFICATION</scope>
    <source>
        <tissue evidence="3">Ear skin</tissue>
    </source>
</reference>
<evidence type="ECO:0000313" key="2">
    <source>
        <dbReference type="Proteomes" id="UP000694856"/>
    </source>
</evidence>
<sequence>MGSLLNTYCGFLILSDSSETEGLPPTAIATKTYYSSISVPAHFNFHSRRALYLWEMLAEWDDSNLPKQCVNDSDCPWPYKCCPMRLRGWRCSPAEMESILAAH</sequence>
<gene>
    <name evidence="3" type="primary">PI3</name>
</gene>
<dbReference type="InterPro" id="IPR036645">
    <property type="entry name" value="Elafin-like_sf"/>
</dbReference>
<evidence type="ECO:0000313" key="3">
    <source>
        <dbReference type="RefSeq" id="XP_032317050.1"/>
    </source>
</evidence>
<dbReference type="Proteomes" id="UP000694856">
    <property type="component" value="Chromosome 19"/>
</dbReference>
<dbReference type="RefSeq" id="XP_032317050.1">
    <property type="nucleotide sequence ID" value="XM_032461159.1"/>
</dbReference>
<protein>
    <submittedName>
        <fullName evidence="3">Elafin isoform X2</fullName>
    </submittedName>
</protein>
<name>A0A8B8RIE9_CAMFR</name>
<proteinExistence type="predicted"/>
<organism evidence="2 3">
    <name type="scientific">Camelus ferus</name>
    <name type="common">Wild bactrian camel</name>
    <name type="synonym">Camelus bactrianus ferus</name>
    <dbReference type="NCBI Taxonomy" id="419612"/>
    <lineage>
        <taxon>Eukaryota</taxon>
        <taxon>Metazoa</taxon>
        <taxon>Chordata</taxon>
        <taxon>Craniata</taxon>
        <taxon>Vertebrata</taxon>
        <taxon>Euteleostomi</taxon>
        <taxon>Mammalia</taxon>
        <taxon>Eutheria</taxon>
        <taxon>Laurasiatheria</taxon>
        <taxon>Artiodactyla</taxon>
        <taxon>Tylopoda</taxon>
        <taxon>Camelidae</taxon>
        <taxon>Camelus</taxon>
    </lineage>
</organism>
<dbReference type="Gene3D" id="4.10.75.10">
    <property type="entry name" value="Elafin-like"/>
    <property type="match status" value="1"/>
</dbReference>
<dbReference type="SUPFAM" id="SSF57256">
    <property type="entry name" value="Elafin-like"/>
    <property type="match status" value="1"/>
</dbReference>
<feature type="domain" description="WAP" evidence="1">
    <location>
        <begin position="64"/>
        <end position="92"/>
    </location>
</feature>
<dbReference type="AlphaFoldDB" id="A0A8B8RIE9"/>